<keyword evidence="3" id="KW-1185">Reference proteome</keyword>
<dbReference type="Proteomes" id="UP000653472">
    <property type="component" value="Unassembled WGS sequence"/>
</dbReference>
<feature type="compositionally biased region" description="Basic and acidic residues" evidence="1">
    <location>
        <begin position="15"/>
        <end position="63"/>
    </location>
</feature>
<evidence type="ECO:0000256" key="1">
    <source>
        <dbReference type="SAM" id="MobiDB-lite"/>
    </source>
</evidence>
<evidence type="ECO:0000313" key="2">
    <source>
        <dbReference type="EMBL" id="NKF24604.1"/>
    </source>
</evidence>
<sequence>MAEIINLNKRRKLKARADAEKQAADNRVRYGRTKAEKEQAARQAELERQRLDQLRRETPPADD</sequence>
<proteinExistence type="predicted"/>
<dbReference type="RefSeq" id="WP_168149913.1">
    <property type="nucleotide sequence ID" value="NZ_JAAVXB010000017.1"/>
</dbReference>
<dbReference type="Pfam" id="PF13770">
    <property type="entry name" value="DUF4169"/>
    <property type="match status" value="1"/>
</dbReference>
<comment type="caution">
    <text evidence="2">The sequence shown here is derived from an EMBL/GenBank/DDBJ whole genome shotgun (WGS) entry which is preliminary data.</text>
</comment>
<feature type="region of interest" description="Disordered" evidence="1">
    <location>
        <begin position="1"/>
        <end position="63"/>
    </location>
</feature>
<name>A0A969WE78_9GAMM</name>
<dbReference type="EMBL" id="JAAVXB010000017">
    <property type="protein sequence ID" value="NKF24604.1"/>
    <property type="molecule type" value="Genomic_DNA"/>
</dbReference>
<accession>A0A969WE78</accession>
<dbReference type="InterPro" id="IPR025227">
    <property type="entry name" value="DUF4169"/>
</dbReference>
<protein>
    <submittedName>
        <fullName evidence="2">DUF4169 family protein</fullName>
    </submittedName>
</protein>
<reference evidence="2" key="1">
    <citation type="submission" date="2020-03" db="EMBL/GenBank/DDBJ databases">
        <title>Solimonas marina sp. nov., isolated from deep seawater of the Pacific Ocean.</title>
        <authorList>
            <person name="Liu X."/>
            <person name="Lai Q."/>
            <person name="Sun F."/>
            <person name="Gai Y."/>
            <person name="Li G."/>
            <person name="Shao Z."/>
        </authorList>
    </citation>
    <scope>NUCLEOTIDE SEQUENCE</scope>
    <source>
        <strain evidence="2">C16B3</strain>
    </source>
</reference>
<organism evidence="2 3">
    <name type="scientific">Solimonas marina</name>
    <dbReference type="NCBI Taxonomy" id="2714601"/>
    <lineage>
        <taxon>Bacteria</taxon>
        <taxon>Pseudomonadati</taxon>
        <taxon>Pseudomonadota</taxon>
        <taxon>Gammaproteobacteria</taxon>
        <taxon>Nevskiales</taxon>
        <taxon>Nevskiaceae</taxon>
        <taxon>Solimonas</taxon>
    </lineage>
</organism>
<dbReference type="AlphaFoldDB" id="A0A969WE78"/>
<evidence type="ECO:0000313" key="3">
    <source>
        <dbReference type="Proteomes" id="UP000653472"/>
    </source>
</evidence>
<gene>
    <name evidence="2" type="ORF">G7Y82_20035</name>
</gene>